<keyword evidence="3 5" id="KW-1133">Transmembrane helix</keyword>
<dbReference type="GO" id="GO:0016020">
    <property type="term" value="C:membrane"/>
    <property type="evidence" value="ECO:0007669"/>
    <property type="project" value="UniProtKB-SubCell"/>
</dbReference>
<gene>
    <name evidence="7" type="ORF">UFOPK3417_01713</name>
</gene>
<dbReference type="Pfam" id="PF05241">
    <property type="entry name" value="EBP"/>
    <property type="match status" value="1"/>
</dbReference>
<evidence type="ECO:0000256" key="2">
    <source>
        <dbReference type="ARBA" id="ARBA00022692"/>
    </source>
</evidence>
<dbReference type="AlphaFoldDB" id="A0A6J7EMT6"/>
<accession>A0A6J7EMT6</accession>
<dbReference type="PROSITE" id="PS51751">
    <property type="entry name" value="EXPERA"/>
    <property type="match status" value="1"/>
</dbReference>
<proteinExistence type="predicted"/>
<feature type="transmembrane region" description="Helical" evidence="5">
    <location>
        <begin position="147"/>
        <end position="167"/>
    </location>
</feature>
<dbReference type="GO" id="GO:0005783">
    <property type="term" value="C:endoplasmic reticulum"/>
    <property type="evidence" value="ECO:0007669"/>
    <property type="project" value="TreeGrafter"/>
</dbReference>
<dbReference type="InterPro" id="IPR051987">
    <property type="entry name" value="Sigma-2_receptor-like"/>
</dbReference>
<keyword evidence="2 5" id="KW-0812">Transmembrane</keyword>
<feature type="transmembrane region" description="Helical" evidence="5">
    <location>
        <begin position="179"/>
        <end position="198"/>
    </location>
</feature>
<reference evidence="7" key="1">
    <citation type="submission" date="2020-05" db="EMBL/GenBank/DDBJ databases">
        <authorList>
            <person name="Chiriac C."/>
            <person name="Salcher M."/>
            <person name="Ghai R."/>
            <person name="Kavagutti S V."/>
        </authorList>
    </citation>
    <scope>NUCLEOTIDE SEQUENCE</scope>
</reference>
<evidence type="ECO:0000259" key="6">
    <source>
        <dbReference type="PROSITE" id="PS51751"/>
    </source>
</evidence>
<feature type="domain" description="EXPERA" evidence="6">
    <location>
        <begin position="54"/>
        <end position="197"/>
    </location>
</feature>
<protein>
    <submittedName>
        <fullName evidence="7">Unannotated protein</fullName>
    </submittedName>
</protein>
<evidence type="ECO:0000256" key="3">
    <source>
        <dbReference type="ARBA" id="ARBA00022989"/>
    </source>
</evidence>
<sequence>MVSGAPEAVGGWLVLTLGQRRNHYSAGFVGLTTWKPPELDRTGRESVPLRKRRLDIALIGFFTFNFVFVSNMIDLECVLIKDTSNFKYPVWPPEPVVRLIHWYGRSYDPLLMARPPFWMVTMFFDVYVFGPFYAIAVYAFIRGRDWIRLPAIVWATMMFTIVCIILNEEAFGKYRTDHLPLVIGANLSWLIFPILVVWRVGGSAHPFTVTTSTVSDQ</sequence>
<evidence type="ECO:0000256" key="4">
    <source>
        <dbReference type="ARBA" id="ARBA00023136"/>
    </source>
</evidence>
<dbReference type="InterPro" id="IPR033118">
    <property type="entry name" value="EXPERA"/>
</dbReference>
<evidence type="ECO:0000256" key="5">
    <source>
        <dbReference type="SAM" id="Phobius"/>
    </source>
</evidence>
<name>A0A6J7EMT6_9ZZZZ</name>
<keyword evidence="4 5" id="KW-0472">Membrane</keyword>
<feature type="transmembrane region" description="Helical" evidence="5">
    <location>
        <begin position="54"/>
        <end position="73"/>
    </location>
</feature>
<dbReference type="PANTHER" id="PTHR31204">
    <property type="entry name" value="SIGMA INTRACELLULAR RECEPTOR 2"/>
    <property type="match status" value="1"/>
</dbReference>
<dbReference type="PANTHER" id="PTHR31204:SF1">
    <property type="entry name" value="SIGMA INTRACELLULAR RECEPTOR 2"/>
    <property type="match status" value="1"/>
</dbReference>
<comment type="subcellular location">
    <subcellularLocation>
        <location evidence="1">Membrane</location>
        <topology evidence="1">Multi-pass membrane protein</topology>
    </subcellularLocation>
</comment>
<feature type="transmembrane region" description="Helical" evidence="5">
    <location>
        <begin position="117"/>
        <end position="140"/>
    </location>
</feature>
<dbReference type="EMBL" id="CAFBLR010000209">
    <property type="protein sequence ID" value="CAB4884386.1"/>
    <property type="molecule type" value="Genomic_DNA"/>
</dbReference>
<evidence type="ECO:0000256" key="1">
    <source>
        <dbReference type="ARBA" id="ARBA00004141"/>
    </source>
</evidence>
<organism evidence="7">
    <name type="scientific">freshwater metagenome</name>
    <dbReference type="NCBI Taxonomy" id="449393"/>
    <lineage>
        <taxon>unclassified sequences</taxon>
        <taxon>metagenomes</taxon>
        <taxon>ecological metagenomes</taxon>
    </lineage>
</organism>
<evidence type="ECO:0000313" key="7">
    <source>
        <dbReference type="EMBL" id="CAB4884386.1"/>
    </source>
</evidence>